<keyword evidence="4" id="KW-0812">Transmembrane</keyword>
<dbReference type="SUPFAM" id="SSF51735">
    <property type="entry name" value="NAD(P)-binding Rossmann-fold domains"/>
    <property type="match status" value="1"/>
</dbReference>
<feature type="transmembrane region" description="Helical" evidence="4">
    <location>
        <begin position="18"/>
        <end position="41"/>
    </location>
</feature>
<dbReference type="PhylomeDB" id="Q54I22"/>
<feature type="region of interest" description="Disordered" evidence="3">
    <location>
        <begin position="311"/>
        <end position="331"/>
    </location>
</feature>
<dbReference type="STRING" id="44689.Q54I22"/>
<dbReference type="VEuPathDB" id="AmoebaDB:DDB_G0289059"/>
<dbReference type="Gene3D" id="3.40.50.720">
    <property type="entry name" value="NAD(P)-binding Rossmann-like Domain"/>
    <property type="match status" value="1"/>
</dbReference>
<dbReference type="InterPro" id="IPR002347">
    <property type="entry name" value="SDR_fam"/>
</dbReference>
<dbReference type="PRINTS" id="PR00081">
    <property type="entry name" value="GDHRDH"/>
</dbReference>
<dbReference type="InterPro" id="IPR036291">
    <property type="entry name" value="NAD(P)-bd_dom_sf"/>
</dbReference>
<dbReference type="eggNOG" id="KOG1205">
    <property type="taxonomic scope" value="Eukaryota"/>
</dbReference>
<feature type="transmembrane region" description="Helical" evidence="4">
    <location>
        <begin position="269"/>
        <end position="287"/>
    </location>
</feature>
<evidence type="ECO:0000313" key="5">
    <source>
        <dbReference type="EMBL" id="EAL62908.2"/>
    </source>
</evidence>
<dbReference type="InParanoid" id="Q54I22"/>
<sequence length="331" mass="36634">MILFEDVVKSFIDNMNDYLMIIVSFFGSLLLLLIGPFLNLINITKNKTKFGTPKTIVITGSNSGMGRGIAIAYAKPGVTLGLIGRNIERLQDVKNECIKKGANVIIESIDITDKEKMNNWLLSFDKKYTVDILIANAAVSELMLPKELNFNDRTYELTNINVMGMLNTALPLIENFEKRGNGQIVLVSSLTSYLNFVLPTYCGSKAFVTSFGLTLRNRLKDSGVGVSIVAPGFVDTPMSDSLKQDSLPFSVTPNQAATIILDGISKNKAFIAFSLPTLLFTYFVNIIPPNLKDSWNYISTFFFKHPEFNPPNTSNSNSNNTDSSSSKFKKN</sequence>
<dbReference type="FunFam" id="3.40.50.720:FF:000983">
    <property type="entry name" value="Short-chain dehydrogenase/reductase family protein"/>
    <property type="match status" value="1"/>
</dbReference>
<dbReference type="AlphaFoldDB" id="Q54I22"/>
<organism evidence="5 6">
    <name type="scientific">Dictyostelium discoideum</name>
    <name type="common">Social amoeba</name>
    <dbReference type="NCBI Taxonomy" id="44689"/>
    <lineage>
        <taxon>Eukaryota</taxon>
        <taxon>Amoebozoa</taxon>
        <taxon>Evosea</taxon>
        <taxon>Eumycetozoa</taxon>
        <taxon>Dictyostelia</taxon>
        <taxon>Dictyosteliales</taxon>
        <taxon>Dictyosteliaceae</taxon>
        <taxon>Dictyostelium</taxon>
    </lineage>
</organism>
<dbReference type="GeneID" id="8626941"/>
<dbReference type="PANTHER" id="PTHR42901:SF1">
    <property type="entry name" value="ALCOHOL DEHYDROGENASE"/>
    <property type="match status" value="1"/>
</dbReference>
<comment type="caution">
    <text evidence="5">The sequence shown here is derived from an EMBL/GenBank/DDBJ whole genome shotgun (WGS) entry which is preliminary data.</text>
</comment>
<keyword evidence="6" id="KW-1185">Reference proteome</keyword>
<evidence type="ECO:0000256" key="3">
    <source>
        <dbReference type="SAM" id="MobiDB-lite"/>
    </source>
</evidence>
<dbReference type="Proteomes" id="UP000002195">
    <property type="component" value="Unassembled WGS sequence"/>
</dbReference>
<evidence type="ECO:0000313" key="6">
    <source>
        <dbReference type="Proteomes" id="UP000002195"/>
    </source>
</evidence>
<dbReference type="FunCoup" id="Q54I22">
    <property type="interactions" value="3"/>
</dbReference>
<keyword evidence="4" id="KW-1133">Transmembrane helix</keyword>
<dbReference type="RefSeq" id="XP_636412.2">
    <property type="nucleotide sequence ID" value="XM_631320.2"/>
</dbReference>
<dbReference type="PANTHER" id="PTHR42901">
    <property type="entry name" value="ALCOHOL DEHYDROGENASE"/>
    <property type="match status" value="1"/>
</dbReference>
<reference evidence="5 6" key="1">
    <citation type="journal article" date="2005" name="Nature">
        <title>The genome of the social amoeba Dictyostelium discoideum.</title>
        <authorList>
            <consortium name="The Dictyostelium discoideum Sequencing Consortium"/>
            <person name="Eichinger L."/>
            <person name="Pachebat J.A."/>
            <person name="Glockner G."/>
            <person name="Rajandream M.A."/>
            <person name="Sucgang R."/>
            <person name="Berriman M."/>
            <person name="Song J."/>
            <person name="Olsen R."/>
            <person name="Szafranski K."/>
            <person name="Xu Q."/>
            <person name="Tunggal B."/>
            <person name="Kummerfeld S."/>
            <person name="Madera M."/>
            <person name="Konfortov B.A."/>
            <person name="Rivero F."/>
            <person name="Bankier A.T."/>
            <person name="Lehmann R."/>
            <person name="Hamlin N."/>
            <person name="Davies R."/>
            <person name="Gaudet P."/>
            <person name="Fey P."/>
            <person name="Pilcher K."/>
            <person name="Chen G."/>
            <person name="Saunders D."/>
            <person name="Sodergren E."/>
            <person name="Davis P."/>
            <person name="Kerhornou A."/>
            <person name="Nie X."/>
            <person name="Hall N."/>
            <person name="Anjard C."/>
            <person name="Hemphill L."/>
            <person name="Bason N."/>
            <person name="Farbrother P."/>
            <person name="Desany B."/>
            <person name="Just E."/>
            <person name="Morio T."/>
            <person name="Rost R."/>
            <person name="Churcher C."/>
            <person name="Cooper J."/>
            <person name="Haydock S."/>
            <person name="van Driessche N."/>
            <person name="Cronin A."/>
            <person name="Goodhead I."/>
            <person name="Muzny D."/>
            <person name="Mourier T."/>
            <person name="Pain A."/>
            <person name="Lu M."/>
            <person name="Harper D."/>
            <person name="Lindsay R."/>
            <person name="Hauser H."/>
            <person name="James K."/>
            <person name="Quiles M."/>
            <person name="Madan Babu M."/>
            <person name="Saito T."/>
            <person name="Buchrieser C."/>
            <person name="Wardroper A."/>
            <person name="Felder M."/>
            <person name="Thangavelu M."/>
            <person name="Johnson D."/>
            <person name="Knights A."/>
            <person name="Loulseged H."/>
            <person name="Mungall K."/>
            <person name="Oliver K."/>
            <person name="Price C."/>
            <person name="Quail M.A."/>
            <person name="Urushihara H."/>
            <person name="Hernandez J."/>
            <person name="Rabbinowitsch E."/>
            <person name="Steffen D."/>
            <person name="Sanders M."/>
            <person name="Ma J."/>
            <person name="Kohara Y."/>
            <person name="Sharp S."/>
            <person name="Simmonds M."/>
            <person name="Spiegler S."/>
            <person name="Tivey A."/>
            <person name="Sugano S."/>
            <person name="White B."/>
            <person name="Walker D."/>
            <person name="Woodward J."/>
            <person name="Winckler T."/>
            <person name="Tanaka Y."/>
            <person name="Shaulsky G."/>
            <person name="Schleicher M."/>
            <person name="Weinstock G."/>
            <person name="Rosenthal A."/>
            <person name="Cox E.C."/>
            <person name="Chisholm R.L."/>
            <person name="Gibbs R."/>
            <person name="Loomis W.F."/>
            <person name="Platzer M."/>
            <person name="Kay R.R."/>
            <person name="Williams J."/>
            <person name="Dear P.H."/>
            <person name="Noegel A.A."/>
            <person name="Barrell B."/>
            <person name="Kuspa A."/>
        </authorList>
    </citation>
    <scope>NUCLEOTIDE SEQUENCE [LARGE SCALE GENOMIC DNA]</scope>
    <source>
        <strain evidence="5 6">AX4</strain>
    </source>
</reference>
<keyword evidence="2" id="KW-0560">Oxidoreductase</keyword>
<dbReference type="PROSITE" id="PS00061">
    <property type="entry name" value="ADH_SHORT"/>
    <property type="match status" value="1"/>
</dbReference>
<name>Q54I22_DICDI</name>
<comment type="similarity">
    <text evidence="1">Belongs to the short-chain dehydrogenases/reductases (SDR) family.</text>
</comment>
<accession>Q54I22</accession>
<dbReference type="Pfam" id="PF00106">
    <property type="entry name" value="adh_short"/>
    <property type="match status" value="1"/>
</dbReference>
<dbReference type="GO" id="GO:0005811">
    <property type="term" value="C:lipid droplet"/>
    <property type="evidence" value="ECO:0007005"/>
    <property type="project" value="dictyBase"/>
</dbReference>
<dbReference type="HOGENOM" id="CLU_010194_2_1_1"/>
<evidence type="ECO:0000256" key="2">
    <source>
        <dbReference type="ARBA" id="ARBA00023002"/>
    </source>
</evidence>
<dbReference type="dictyBase" id="DDB_G0289059"/>
<protein>
    <submittedName>
        <fullName evidence="5">Short-chain dehydrogenase/reductase family protein</fullName>
    </submittedName>
</protein>
<dbReference type="OMA" id="VIKGWRP"/>
<evidence type="ECO:0000256" key="1">
    <source>
        <dbReference type="ARBA" id="ARBA00006484"/>
    </source>
</evidence>
<dbReference type="GO" id="GO:0016491">
    <property type="term" value="F:oxidoreductase activity"/>
    <property type="evidence" value="ECO:0007669"/>
    <property type="project" value="UniProtKB-KW"/>
</dbReference>
<evidence type="ECO:0000256" key="4">
    <source>
        <dbReference type="SAM" id="Phobius"/>
    </source>
</evidence>
<dbReference type="SMR" id="Q54I22"/>
<keyword evidence="4" id="KW-0472">Membrane</keyword>
<dbReference type="PaxDb" id="44689-DDB0304900"/>
<proteinExistence type="inferred from homology"/>
<dbReference type="InterPro" id="IPR020904">
    <property type="entry name" value="Sc_DH/Rdtase_CS"/>
</dbReference>
<dbReference type="EMBL" id="AAFI02000129">
    <property type="protein sequence ID" value="EAL62908.2"/>
    <property type="molecule type" value="Genomic_DNA"/>
</dbReference>
<dbReference type="KEGG" id="ddi:DDB_G0289059"/>
<gene>
    <name evidence="5" type="ORF">DDB_G0289059</name>
</gene>